<feature type="transmembrane region" description="Helical" evidence="1">
    <location>
        <begin position="69"/>
        <end position="88"/>
    </location>
</feature>
<dbReference type="OrthoDB" id="327939at2"/>
<comment type="caution">
    <text evidence="2">The sequence shown here is derived from an EMBL/GenBank/DDBJ whole genome shotgun (WGS) entry which is preliminary data.</text>
</comment>
<evidence type="ECO:0000313" key="2">
    <source>
        <dbReference type="EMBL" id="KEZ94544.1"/>
    </source>
</evidence>
<organism evidence="2 3">
    <name type="scientific">Nonlabens ulvanivorans</name>
    <name type="common">Persicivirga ulvanivorans</name>
    <dbReference type="NCBI Taxonomy" id="906888"/>
    <lineage>
        <taxon>Bacteria</taxon>
        <taxon>Pseudomonadati</taxon>
        <taxon>Bacteroidota</taxon>
        <taxon>Flavobacteriia</taxon>
        <taxon>Flavobacteriales</taxon>
        <taxon>Flavobacteriaceae</taxon>
        <taxon>Nonlabens</taxon>
    </lineage>
</organism>
<feature type="transmembrane region" description="Helical" evidence="1">
    <location>
        <begin position="39"/>
        <end position="62"/>
    </location>
</feature>
<keyword evidence="1" id="KW-0812">Transmembrane</keyword>
<dbReference type="AlphaFoldDB" id="A0A084K010"/>
<feature type="transmembrane region" description="Helical" evidence="1">
    <location>
        <begin position="9"/>
        <end position="27"/>
    </location>
</feature>
<gene>
    <name evidence="2" type="ORF">IL45_01275</name>
</gene>
<dbReference type="Proteomes" id="UP000028531">
    <property type="component" value="Unassembled WGS sequence"/>
</dbReference>
<keyword evidence="1" id="KW-1133">Transmembrane helix</keyword>
<keyword evidence="1" id="KW-0472">Membrane</keyword>
<evidence type="ECO:0000313" key="3">
    <source>
        <dbReference type="Proteomes" id="UP000028531"/>
    </source>
</evidence>
<name>A0A084K010_NONUL</name>
<reference evidence="2 3" key="1">
    <citation type="submission" date="2014-07" db="EMBL/GenBank/DDBJ databases">
        <title>Draft genome sequence of Nonlabens ulvanivorans, an ulvan degrading bacterium.</title>
        <authorList>
            <person name="Kopel M."/>
            <person name="Helbert W."/>
            <person name="Henrissat B."/>
            <person name="Doniger T."/>
            <person name="Banin E."/>
        </authorList>
    </citation>
    <scope>NUCLEOTIDE SEQUENCE [LARGE SCALE GENOMIC DNA]</scope>
    <source>
        <strain evidence="2 3">PLR</strain>
    </source>
</reference>
<evidence type="ECO:0000256" key="1">
    <source>
        <dbReference type="SAM" id="Phobius"/>
    </source>
</evidence>
<dbReference type="EMBL" id="JPJI01000005">
    <property type="protein sequence ID" value="KEZ94544.1"/>
    <property type="molecule type" value="Genomic_DNA"/>
</dbReference>
<proteinExistence type="predicted"/>
<sequence length="128" mass="14808">METNMIHKLLLYSFIFLYGIAGILHFVQPDLYLEVIPEWLGNKVIINYLAGAMELLVAILAYSKNTRVVAVYITIAMLLAFTISHVYFIQQGSCAGTFCIAPWIAWVRLLIIHPLLIWWAWFIRKISY</sequence>
<feature type="transmembrane region" description="Helical" evidence="1">
    <location>
        <begin position="100"/>
        <end position="122"/>
    </location>
</feature>
<accession>A0A084K010</accession>
<protein>
    <submittedName>
        <fullName evidence="2">Lipoprotein</fullName>
    </submittedName>
</protein>
<keyword evidence="2" id="KW-0449">Lipoprotein</keyword>